<reference evidence="5" key="1">
    <citation type="journal article" date="2020" name="Nature">
        <title>Giant virus diversity and host interactions through global metagenomics.</title>
        <authorList>
            <person name="Schulz F."/>
            <person name="Roux S."/>
            <person name="Paez-Espino D."/>
            <person name="Jungbluth S."/>
            <person name="Walsh D.A."/>
            <person name="Denef V.J."/>
            <person name="McMahon K.D."/>
            <person name="Konstantinidis K.T."/>
            <person name="Eloe-Fadrosh E.A."/>
            <person name="Kyrpides N.C."/>
            <person name="Woyke T."/>
        </authorList>
    </citation>
    <scope>NUCLEOTIDE SEQUENCE</scope>
    <source>
        <strain evidence="5">GVMAG-M-3300010160-26</strain>
    </source>
</reference>
<keyword evidence="3" id="KW-0472">Membrane</keyword>
<keyword evidence="3" id="KW-1133">Transmembrane helix</keyword>
<comment type="similarity">
    <text evidence="1">Belongs to the beta/gamma-crystallin family.</text>
</comment>
<evidence type="ECO:0000256" key="3">
    <source>
        <dbReference type="SAM" id="Phobius"/>
    </source>
</evidence>
<dbReference type="AlphaFoldDB" id="A0A6C0BD28"/>
<feature type="transmembrane region" description="Helical" evidence="3">
    <location>
        <begin position="297"/>
        <end position="317"/>
    </location>
</feature>
<keyword evidence="3" id="KW-0812">Transmembrane</keyword>
<dbReference type="Gene3D" id="2.60.20.10">
    <property type="entry name" value="Crystallins"/>
    <property type="match status" value="1"/>
</dbReference>
<protein>
    <recommendedName>
        <fullName evidence="4">Beta/gamma crystallin 'Greek key' domain-containing protein</fullName>
    </recommendedName>
</protein>
<dbReference type="SUPFAM" id="SSF49695">
    <property type="entry name" value="gamma-Crystallin-like"/>
    <property type="match status" value="1"/>
</dbReference>
<evidence type="ECO:0000256" key="2">
    <source>
        <dbReference type="ARBA" id="ARBA00022737"/>
    </source>
</evidence>
<proteinExistence type="inferred from homology"/>
<dbReference type="EMBL" id="MN739115">
    <property type="protein sequence ID" value="QHS89661.1"/>
    <property type="molecule type" value="Genomic_DNA"/>
</dbReference>
<dbReference type="PROSITE" id="PS50915">
    <property type="entry name" value="CRYSTALLIN_BETA_GAMMA"/>
    <property type="match status" value="1"/>
</dbReference>
<feature type="domain" description="Beta/gamma crystallin 'Greek key'" evidence="4">
    <location>
        <begin position="101"/>
        <end position="150"/>
    </location>
</feature>
<evidence type="ECO:0000259" key="4">
    <source>
        <dbReference type="PROSITE" id="PS50915"/>
    </source>
</evidence>
<name>A0A6C0BD28_9ZZZZ</name>
<dbReference type="InterPro" id="IPR001064">
    <property type="entry name" value="Beta/gamma_crystallin"/>
</dbReference>
<evidence type="ECO:0000313" key="5">
    <source>
        <dbReference type="EMBL" id="QHS89661.1"/>
    </source>
</evidence>
<dbReference type="InterPro" id="IPR011024">
    <property type="entry name" value="G_crystallin-like"/>
</dbReference>
<sequence length="327" mass="37106">MSAVFFLEKSFNGDNRIFNVGSYSKNTLRDVFQLTEITIQSIKVDRNTILLLSSQIYPTQSGETRVIIGPADINDIDSLNMRNINSLSIIRFRESNWGEGGYVTIFSNHNFSGKEKYLYNGEYNSTRLATRENNITGINPSEIKSLLINTNTIVILYTKDDFNNTAKSVVIKGPIMLAELSRFGMEGAIKSIRIYSADITPDNLQPNYNNGWNSKLLPNRGPYIADTGKNNKERFYKVNIDGINTYNLHSNKSDDYDINTRINGYEKPYYSSFGTKKNIIAPVLHTYLSNNTNKYKIFIVLILMLILIVSIIVIISTSNLHNNQTDN</sequence>
<evidence type="ECO:0000256" key="1">
    <source>
        <dbReference type="ARBA" id="ARBA00009646"/>
    </source>
</evidence>
<keyword evidence="2" id="KW-0677">Repeat</keyword>
<accession>A0A6C0BD28</accession>
<organism evidence="5">
    <name type="scientific">viral metagenome</name>
    <dbReference type="NCBI Taxonomy" id="1070528"/>
    <lineage>
        <taxon>unclassified sequences</taxon>
        <taxon>metagenomes</taxon>
        <taxon>organismal metagenomes</taxon>
    </lineage>
</organism>